<reference evidence="4" key="1">
    <citation type="submission" date="2016-10" db="EMBL/GenBank/DDBJ databases">
        <authorList>
            <person name="Varghese N."/>
            <person name="Submissions S."/>
        </authorList>
    </citation>
    <scope>NUCLEOTIDE SEQUENCE [LARGE SCALE GENOMIC DNA]</scope>
    <source>
        <strain evidence="4">DSM 44526</strain>
    </source>
</reference>
<dbReference type="EMBL" id="FNCF01000005">
    <property type="protein sequence ID" value="SDG72349.1"/>
    <property type="molecule type" value="Genomic_DNA"/>
</dbReference>
<feature type="region of interest" description="Disordered" evidence="1">
    <location>
        <begin position="1"/>
        <end position="29"/>
    </location>
</feature>
<keyword evidence="2" id="KW-0812">Transmembrane</keyword>
<feature type="transmembrane region" description="Helical" evidence="2">
    <location>
        <begin position="32"/>
        <end position="54"/>
    </location>
</feature>
<evidence type="ECO:0000256" key="1">
    <source>
        <dbReference type="SAM" id="MobiDB-lite"/>
    </source>
</evidence>
<feature type="region of interest" description="Disordered" evidence="1">
    <location>
        <begin position="99"/>
        <end position="131"/>
    </location>
</feature>
<evidence type="ECO:0000313" key="3">
    <source>
        <dbReference type="EMBL" id="SDG72349.1"/>
    </source>
</evidence>
<gene>
    <name evidence="3" type="ORF">SAMN05660324_3385</name>
</gene>
<keyword evidence="4" id="KW-1185">Reference proteome</keyword>
<evidence type="ECO:0000313" key="4">
    <source>
        <dbReference type="Proteomes" id="UP000198863"/>
    </source>
</evidence>
<accession>A0A1G7WKG9</accession>
<feature type="transmembrane region" description="Helical" evidence="2">
    <location>
        <begin position="61"/>
        <end position="80"/>
    </location>
</feature>
<protein>
    <submittedName>
        <fullName evidence="3">FoF1-type ATP synthase assembly protein I</fullName>
    </submittedName>
</protein>
<feature type="compositionally biased region" description="Low complexity" evidence="1">
    <location>
        <begin position="99"/>
        <end position="112"/>
    </location>
</feature>
<dbReference type="Proteomes" id="UP000198863">
    <property type="component" value="Unassembled WGS sequence"/>
</dbReference>
<dbReference type="AlphaFoldDB" id="A0A1G7WKG9"/>
<organism evidence="3 4">
    <name type="scientific">Klenkia brasiliensis</name>
    <dbReference type="NCBI Taxonomy" id="333142"/>
    <lineage>
        <taxon>Bacteria</taxon>
        <taxon>Bacillati</taxon>
        <taxon>Actinomycetota</taxon>
        <taxon>Actinomycetes</taxon>
        <taxon>Geodermatophilales</taxon>
        <taxon>Geodermatophilaceae</taxon>
        <taxon>Klenkia</taxon>
    </lineage>
</organism>
<proteinExistence type="predicted"/>
<keyword evidence="2" id="KW-0472">Membrane</keyword>
<sequence>MSDVMDSASPQNGGRRPDPSPSAQTHRSGADAGWGITGTLLSGLVVWGGAGWLLDRWLDTRLFVVVGMLLGLASAIYLVVVKYGAAGDEPVRISSTSYSKISSKSYTTYRRTPGGRRSRPRAQQMTQKGHR</sequence>
<keyword evidence="2" id="KW-1133">Transmembrane helix</keyword>
<evidence type="ECO:0000256" key="2">
    <source>
        <dbReference type="SAM" id="Phobius"/>
    </source>
</evidence>
<name>A0A1G7WKG9_9ACTN</name>